<keyword evidence="2" id="KW-1185">Reference proteome</keyword>
<name>A0ABY4ET35_9BACI</name>
<dbReference type="EMBL" id="CP095072">
    <property type="protein sequence ID" value="UOQ47236.1"/>
    <property type="molecule type" value="Genomic_DNA"/>
</dbReference>
<evidence type="ECO:0000313" key="1">
    <source>
        <dbReference type="EMBL" id="UOQ47236.1"/>
    </source>
</evidence>
<dbReference type="Proteomes" id="UP000831782">
    <property type="component" value="Chromosome"/>
</dbReference>
<sequence>MPGITASAAENGEGLFTEHIKGIEFEIPYDQSDVYIEKSETNLVGSIEVYDNETDELLDTFTVENEPLSGVSTLAADDTYLSNVSRTRTDNGLDTRLRARIEIYSSGSFRQINNVLNTQWFTGSGNHTIESATADSLPNGGQFPTTSIEVLGDATIQIATTQEFSAGWEAAGFSIGGSSGSTNYYRKYIELGFNYSLY</sequence>
<gene>
    <name evidence="1" type="ORF">MUN88_14290</name>
</gene>
<reference evidence="1 2" key="1">
    <citation type="submission" date="2022-04" db="EMBL/GenBank/DDBJ databases">
        <title>Gracilibacillus sp. isolated from saltern.</title>
        <authorList>
            <person name="Won M."/>
            <person name="Lee C.-M."/>
            <person name="Woen H.-Y."/>
            <person name="Kwon S.-W."/>
        </authorList>
    </citation>
    <scope>NUCLEOTIDE SEQUENCE [LARGE SCALE GENOMIC DNA]</scope>
    <source>
        <strain evidence="1 2">SSWR10-1</strain>
    </source>
</reference>
<dbReference type="RefSeq" id="WP_244716193.1">
    <property type="nucleotide sequence ID" value="NZ_CP095072.1"/>
</dbReference>
<protein>
    <submittedName>
        <fullName evidence="1">Uncharacterized protein</fullName>
    </submittedName>
</protein>
<organism evidence="1 2">
    <name type="scientific">Gracilibacillus caseinilyticus</name>
    <dbReference type="NCBI Taxonomy" id="2932256"/>
    <lineage>
        <taxon>Bacteria</taxon>
        <taxon>Bacillati</taxon>
        <taxon>Bacillota</taxon>
        <taxon>Bacilli</taxon>
        <taxon>Bacillales</taxon>
        <taxon>Bacillaceae</taxon>
        <taxon>Gracilibacillus</taxon>
    </lineage>
</organism>
<evidence type="ECO:0000313" key="2">
    <source>
        <dbReference type="Proteomes" id="UP000831782"/>
    </source>
</evidence>
<accession>A0ABY4ET35</accession>
<proteinExistence type="predicted"/>